<dbReference type="Gene3D" id="3.40.50.300">
    <property type="entry name" value="P-loop containing nucleotide triphosphate hydrolases"/>
    <property type="match status" value="3"/>
</dbReference>
<dbReference type="InParanoid" id="I2H7H1"/>
<feature type="compositionally biased region" description="Acidic residues" evidence="11">
    <location>
        <begin position="186"/>
        <end position="203"/>
    </location>
</feature>
<dbReference type="PANTHER" id="PTHR18934:SF99">
    <property type="entry name" value="ATP-DEPENDENT RNA HELICASE DHX37-RELATED"/>
    <property type="match status" value="1"/>
</dbReference>
<dbReference type="OMA" id="EAIHNNS"/>
<reference evidence="14 15" key="1">
    <citation type="journal article" date="2011" name="Proc. Natl. Acad. Sci. U.S.A.">
        <title>Evolutionary erosion of yeast sex chromosomes by mating-type switching accidents.</title>
        <authorList>
            <person name="Gordon J.L."/>
            <person name="Armisen D."/>
            <person name="Proux-Wera E."/>
            <person name="Oheigeartaigh S.S."/>
            <person name="Byrne K.P."/>
            <person name="Wolfe K.H."/>
        </authorList>
    </citation>
    <scope>NUCLEOTIDE SEQUENCE [LARGE SCALE GENOMIC DNA]</scope>
    <source>
        <strain evidence="15">ATCC 34711 / CBS 6284 / DSM 70876 / NBRC 10599 / NRRL Y-10934 / UCD 77-7</strain>
    </source>
</reference>
<dbReference type="GeneID" id="14497480"/>
<dbReference type="HOGENOM" id="CLU_001832_0_1_1"/>
<dbReference type="InterPro" id="IPR011709">
    <property type="entry name" value="DEAD-box_helicase_OB_fold"/>
</dbReference>
<dbReference type="Gene3D" id="1.20.120.1080">
    <property type="match status" value="1"/>
</dbReference>
<feature type="domain" description="Helicase C-terminal" evidence="13">
    <location>
        <begin position="695"/>
        <end position="875"/>
    </location>
</feature>
<dbReference type="Pfam" id="PF21010">
    <property type="entry name" value="HA2_C"/>
    <property type="match status" value="1"/>
</dbReference>
<evidence type="ECO:0000256" key="3">
    <source>
        <dbReference type="ARBA" id="ARBA00012552"/>
    </source>
</evidence>
<dbReference type="PROSITE" id="PS00690">
    <property type="entry name" value="DEAH_ATP_HELICASE"/>
    <property type="match status" value="1"/>
</dbReference>
<dbReference type="PANTHER" id="PTHR18934">
    <property type="entry name" value="ATP-DEPENDENT RNA HELICASE"/>
    <property type="match status" value="1"/>
</dbReference>
<evidence type="ECO:0000256" key="4">
    <source>
        <dbReference type="ARBA" id="ARBA00022741"/>
    </source>
</evidence>
<proteinExistence type="inferred from homology"/>
<dbReference type="GO" id="GO:0032040">
    <property type="term" value="C:small-subunit processome"/>
    <property type="evidence" value="ECO:0007669"/>
    <property type="project" value="EnsemblFungi"/>
</dbReference>
<dbReference type="InterPro" id="IPR002464">
    <property type="entry name" value="DNA/RNA_helicase_DEAH_CS"/>
</dbReference>
<feature type="region of interest" description="Disordered" evidence="11">
    <location>
        <begin position="170"/>
        <end position="333"/>
    </location>
</feature>
<dbReference type="GO" id="GO:0005524">
    <property type="term" value="F:ATP binding"/>
    <property type="evidence" value="ECO:0007669"/>
    <property type="project" value="UniProtKB-KW"/>
</dbReference>
<comment type="subcellular location">
    <subcellularLocation>
        <location evidence="1">Nucleus</location>
        <location evidence="1">Nucleolus</location>
    </subcellularLocation>
</comment>
<feature type="region of interest" description="Disordered" evidence="11">
    <location>
        <begin position="146"/>
        <end position="165"/>
    </location>
</feature>
<dbReference type="InterPro" id="IPR027417">
    <property type="entry name" value="P-loop_NTPase"/>
</dbReference>
<dbReference type="KEGG" id="tbl:TBLA_0H00300"/>
<evidence type="ECO:0000256" key="7">
    <source>
        <dbReference type="ARBA" id="ARBA00022840"/>
    </source>
</evidence>
<keyword evidence="5" id="KW-0378">Hydrolase</keyword>
<dbReference type="FunCoup" id="I2H7H1">
    <property type="interactions" value="1354"/>
</dbReference>
<organism evidence="14 15">
    <name type="scientific">Henningerozyma blattae (strain ATCC 34711 / CBS 6284 / DSM 70876 / NBRC 10599 / NRRL Y-10934 / UCD 77-7)</name>
    <name type="common">Yeast</name>
    <name type="synonym">Tetrapisispora blattae</name>
    <dbReference type="NCBI Taxonomy" id="1071380"/>
    <lineage>
        <taxon>Eukaryota</taxon>
        <taxon>Fungi</taxon>
        <taxon>Dikarya</taxon>
        <taxon>Ascomycota</taxon>
        <taxon>Saccharomycotina</taxon>
        <taxon>Saccharomycetes</taxon>
        <taxon>Saccharomycetales</taxon>
        <taxon>Saccharomycetaceae</taxon>
        <taxon>Henningerozyma</taxon>
    </lineage>
</organism>
<dbReference type="AlphaFoldDB" id="I2H7H1"/>
<dbReference type="InterPro" id="IPR001650">
    <property type="entry name" value="Helicase_C-like"/>
</dbReference>
<evidence type="ECO:0000256" key="10">
    <source>
        <dbReference type="ARBA" id="ARBA00047984"/>
    </source>
</evidence>
<dbReference type="GO" id="GO:0003723">
    <property type="term" value="F:RNA binding"/>
    <property type="evidence" value="ECO:0007669"/>
    <property type="project" value="UniProtKB-KW"/>
</dbReference>
<keyword evidence="15" id="KW-1185">Reference proteome</keyword>
<feature type="compositionally biased region" description="Acidic residues" evidence="11">
    <location>
        <begin position="269"/>
        <end position="301"/>
    </location>
</feature>
<dbReference type="InterPro" id="IPR007502">
    <property type="entry name" value="Helicase-assoc_dom"/>
</dbReference>
<dbReference type="Pfam" id="PF04408">
    <property type="entry name" value="WHD_HA2"/>
    <property type="match status" value="1"/>
</dbReference>
<dbReference type="Proteomes" id="UP000002866">
    <property type="component" value="Chromosome 8"/>
</dbReference>
<dbReference type="STRING" id="1071380.I2H7H1"/>
<gene>
    <name evidence="14" type="primary">TBLA0H00300</name>
    <name evidence="14" type="ORF">TBLA_0H00300</name>
</gene>
<dbReference type="Pfam" id="PF00271">
    <property type="entry name" value="Helicase_C"/>
    <property type="match status" value="1"/>
</dbReference>
<dbReference type="GO" id="GO:0016787">
    <property type="term" value="F:hydrolase activity"/>
    <property type="evidence" value="ECO:0007669"/>
    <property type="project" value="UniProtKB-KW"/>
</dbReference>
<feature type="compositionally biased region" description="Basic and acidic residues" evidence="11">
    <location>
        <begin position="255"/>
        <end position="268"/>
    </location>
</feature>
<evidence type="ECO:0000313" key="14">
    <source>
        <dbReference type="EMBL" id="CCH62323.1"/>
    </source>
</evidence>
<keyword evidence="9" id="KW-0539">Nucleus</keyword>
<feature type="compositionally biased region" description="Basic and acidic residues" evidence="11">
    <location>
        <begin position="153"/>
        <end position="165"/>
    </location>
</feature>
<dbReference type="EMBL" id="HE806323">
    <property type="protein sequence ID" value="CCH62323.1"/>
    <property type="molecule type" value="Genomic_DNA"/>
</dbReference>
<dbReference type="OrthoDB" id="10253254at2759"/>
<dbReference type="FunFam" id="3.40.50.300:FF:000637">
    <property type="entry name" value="ATP-dependent RNA helicase DHX37/DHR1"/>
    <property type="match status" value="1"/>
</dbReference>
<dbReference type="PROSITE" id="PS51192">
    <property type="entry name" value="HELICASE_ATP_BIND_1"/>
    <property type="match status" value="1"/>
</dbReference>
<comment type="catalytic activity">
    <reaction evidence="10">
        <text>ATP + H2O = ADP + phosphate + H(+)</text>
        <dbReference type="Rhea" id="RHEA:13065"/>
        <dbReference type="ChEBI" id="CHEBI:15377"/>
        <dbReference type="ChEBI" id="CHEBI:15378"/>
        <dbReference type="ChEBI" id="CHEBI:30616"/>
        <dbReference type="ChEBI" id="CHEBI:43474"/>
        <dbReference type="ChEBI" id="CHEBI:456216"/>
        <dbReference type="EC" id="3.6.4.13"/>
    </reaction>
</comment>
<keyword evidence="4" id="KW-0547">Nucleotide-binding</keyword>
<feature type="domain" description="Helicase ATP-binding" evidence="12">
    <location>
        <begin position="423"/>
        <end position="602"/>
    </location>
</feature>
<dbReference type="RefSeq" id="XP_004181842.1">
    <property type="nucleotide sequence ID" value="XM_004181794.1"/>
</dbReference>
<protein>
    <recommendedName>
        <fullName evidence="3">RNA helicase</fullName>
        <ecNumber evidence="3">3.6.4.13</ecNumber>
    </recommendedName>
</protein>
<evidence type="ECO:0000259" key="12">
    <source>
        <dbReference type="PROSITE" id="PS51192"/>
    </source>
</evidence>
<name>I2H7H1_HENB6</name>
<keyword evidence="6" id="KW-0347">Helicase</keyword>
<evidence type="ECO:0000313" key="15">
    <source>
        <dbReference type="Proteomes" id="UP000002866"/>
    </source>
</evidence>
<dbReference type="EC" id="3.6.4.13" evidence="3"/>
<dbReference type="InterPro" id="IPR014001">
    <property type="entry name" value="Helicase_ATP-bd"/>
</dbReference>
<sequence length="1275" mass="146565">MGTYRKRFNEKARAGHMARLKELKRVRNKQFTRHLENNEENNTSEDTTSNLPKDSNAELLEPVTAEEKALKKRKLQELFTPKESKISRLKKKRLDKFIEHQLKREEKTTIIKKLQDYKMDTSILVSSKRLGHGRQTKKEEFAEALSLEQQGRGNEHTKEVLYEEHVTRDWDEDHKNLKNTNKPSDNEYEDKDEDEDDEEEDDFESKFGDTSAPSSSFIDNRPAKFGGSGFGFGFSNATVIKKDKKQPKKKYNWRQRIELQEQRKHNAEDEMDFESTDTESSPSDEGETNESESESIDDEDIQAVNEDKNSSDSESSNSYINEEDETDSKKFSHSAKAVDFKEWANKEIKIMEGRNVSLETPKLKGEYKPIIREEDLDDGLEETYIPINENSKRKAFYVQVDRSSEIQATRMALPVFGEEHKIMEAIYHNDVVIICGETGSGKTTQVPQFLYEAGFGNPESPENPGMIGITQPRRVAAVSMSERVGNELGNHKNHVGYQIRFDSSTKSDTRVKFMTDGVLLREMMQDFKLSKYSSIIIDEAHERNINTDILIGMLSRCVKLRSKQNSENPKECKKLKLIIMSATLRVSDFSENATLFSTPPPILQVAARQYPVAVHFNRRTEFNYADEAFRKTCKIHRRLPPGAILVFMTGQQEITHMVKKLRQEFPFRKNVKRRREMELYPATEIRVDAKTADVEVEDIDFSVKIKDKGEFDDALDIENDISEDEEETEEGFEETLEEGQSENDPLYVLPLYSLLPTKEQMKVFNEPPKGSRLCIVATNVAETSLTIPGVRYVVDCGRSKERIYNEETGVQSFEVGWISKASADQRSGRAGRTGPGHCYRLYSSAVFDRDFEQFSKPEILRMPVESIILQMKSMQIHKIINFPFPTPPNSESLKKSIQLLKYMGALDENEKITEEGRKMSLFPLSPRFSKILLVSNEKISLPYIVTIVSALSVGDPFIKEHELGIDTYNDSTKDKQEDDNISKNKENIEKIKALRTRFYKSRNKFNKLDKYSDIFCLLSAISSMDFIPKDQRESFLEKNFLRGKIMDEILKLRKQILYIIKSNLNEEGIGTSVTDEELKCDKPSEIQLKLLKQMICSGFIDQVVIRADELYPEEAAITNRTVINRIPYLPVLADKMPNIEDNFVYLHPRSIINNIGELPPKYLIYLSLQKNSSKKVRINSLCDMKSTALANIAKNGTLLSYSKPLTGHGMKSININLTERYCYVIPRFGSKIDNDIKIGWELNPIAVHEKKVNGQWKVEKFITNSNYKKLSVSNK</sequence>
<feature type="compositionally biased region" description="Basic residues" evidence="11">
    <location>
        <begin position="242"/>
        <end position="253"/>
    </location>
</feature>
<dbReference type="SMART" id="SM00490">
    <property type="entry name" value="HELICc"/>
    <property type="match status" value="1"/>
</dbReference>
<evidence type="ECO:0000256" key="11">
    <source>
        <dbReference type="SAM" id="MobiDB-lite"/>
    </source>
</evidence>
<evidence type="ECO:0000256" key="2">
    <source>
        <dbReference type="ARBA" id="ARBA00008792"/>
    </source>
</evidence>
<dbReference type="eggNOG" id="KOG0926">
    <property type="taxonomic scope" value="Eukaryota"/>
</dbReference>
<evidence type="ECO:0000256" key="5">
    <source>
        <dbReference type="ARBA" id="ARBA00022801"/>
    </source>
</evidence>
<dbReference type="SUPFAM" id="SSF52540">
    <property type="entry name" value="P-loop containing nucleoside triphosphate hydrolases"/>
    <property type="match status" value="1"/>
</dbReference>
<dbReference type="FunFam" id="3.40.50.300:FF:003770">
    <property type="entry name" value="ATP-dependent RNA helicase DHR1, putative"/>
    <property type="match status" value="1"/>
</dbReference>
<comment type="similarity">
    <text evidence="2">Belongs to the DEAD box helicase family. DEAH subfamily.</text>
</comment>
<dbReference type="SMART" id="SM00847">
    <property type="entry name" value="HA2"/>
    <property type="match status" value="1"/>
</dbReference>
<evidence type="ECO:0000256" key="8">
    <source>
        <dbReference type="ARBA" id="ARBA00022884"/>
    </source>
</evidence>
<evidence type="ECO:0000256" key="6">
    <source>
        <dbReference type="ARBA" id="ARBA00022806"/>
    </source>
</evidence>
<dbReference type="GO" id="GO:0000462">
    <property type="term" value="P:maturation of SSU-rRNA from tricistronic rRNA transcript (SSU-rRNA, 5.8S rRNA, LSU-rRNA)"/>
    <property type="evidence" value="ECO:0007669"/>
    <property type="project" value="EnsemblFungi"/>
</dbReference>
<dbReference type="SMART" id="SM00487">
    <property type="entry name" value="DEXDc"/>
    <property type="match status" value="1"/>
</dbReference>
<dbReference type="GO" id="GO:0003724">
    <property type="term" value="F:RNA helicase activity"/>
    <property type="evidence" value="ECO:0007669"/>
    <property type="project" value="UniProtKB-EC"/>
</dbReference>
<dbReference type="Pfam" id="PF07717">
    <property type="entry name" value="OB_NTP_bind"/>
    <property type="match status" value="1"/>
</dbReference>
<evidence type="ECO:0000256" key="1">
    <source>
        <dbReference type="ARBA" id="ARBA00004604"/>
    </source>
</evidence>
<keyword evidence="8" id="KW-0694">RNA-binding</keyword>
<dbReference type="InterPro" id="IPR048333">
    <property type="entry name" value="HA2_WH"/>
</dbReference>
<dbReference type="CDD" id="cd17982">
    <property type="entry name" value="DEXHc_DHX37"/>
    <property type="match status" value="1"/>
</dbReference>
<evidence type="ECO:0000259" key="13">
    <source>
        <dbReference type="PROSITE" id="PS51194"/>
    </source>
</evidence>
<dbReference type="CDD" id="cd18791">
    <property type="entry name" value="SF2_C_RHA"/>
    <property type="match status" value="1"/>
</dbReference>
<accession>I2H7H1</accession>
<keyword evidence="7" id="KW-0067">ATP-binding</keyword>
<dbReference type="Pfam" id="PF00270">
    <property type="entry name" value="DEAD"/>
    <property type="match status" value="1"/>
</dbReference>
<evidence type="ECO:0000256" key="9">
    <source>
        <dbReference type="ARBA" id="ARBA00023242"/>
    </source>
</evidence>
<dbReference type="PROSITE" id="PS51194">
    <property type="entry name" value="HELICASE_CTER"/>
    <property type="match status" value="1"/>
</dbReference>
<feature type="region of interest" description="Disordered" evidence="11">
    <location>
        <begin position="25"/>
        <end position="59"/>
    </location>
</feature>
<dbReference type="InterPro" id="IPR011545">
    <property type="entry name" value="DEAD/DEAH_box_helicase_dom"/>
</dbReference>